<organism evidence="1 2">
    <name type="scientific">Vespula squamosa</name>
    <name type="common">Southern yellow jacket</name>
    <name type="synonym">Wasp</name>
    <dbReference type="NCBI Taxonomy" id="30214"/>
    <lineage>
        <taxon>Eukaryota</taxon>
        <taxon>Metazoa</taxon>
        <taxon>Ecdysozoa</taxon>
        <taxon>Arthropoda</taxon>
        <taxon>Hexapoda</taxon>
        <taxon>Insecta</taxon>
        <taxon>Pterygota</taxon>
        <taxon>Neoptera</taxon>
        <taxon>Endopterygota</taxon>
        <taxon>Hymenoptera</taxon>
        <taxon>Apocrita</taxon>
        <taxon>Aculeata</taxon>
        <taxon>Vespoidea</taxon>
        <taxon>Vespidae</taxon>
        <taxon>Vespinae</taxon>
        <taxon>Vespula</taxon>
    </lineage>
</organism>
<accession>A0ABD2AHF6</accession>
<evidence type="ECO:0000313" key="2">
    <source>
        <dbReference type="Proteomes" id="UP001607302"/>
    </source>
</evidence>
<evidence type="ECO:0000313" key="1">
    <source>
        <dbReference type="EMBL" id="KAL2720056.1"/>
    </source>
</evidence>
<comment type="caution">
    <text evidence="1">The sequence shown here is derived from an EMBL/GenBank/DDBJ whole genome shotgun (WGS) entry which is preliminary data.</text>
</comment>
<proteinExistence type="predicted"/>
<dbReference type="EMBL" id="JAUDFV010000147">
    <property type="protein sequence ID" value="KAL2720056.1"/>
    <property type="molecule type" value="Genomic_DNA"/>
</dbReference>
<dbReference type="Proteomes" id="UP001607302">
    <property type="component" value="Unassembled WGS sequence"/>
</dbReference>
<name>A0ABD2AHF6_VESSQ</name>
<protein>
    <submittedName>
        <fullName evidence="1">Uncharacterized protein</fullName>
    </submittedName>
</protein>
<reference evidence="1 2" key="1">
    <citation type="journal article" date="2024" name="Ann. Entomol. Soc. Am.">
        <title>Genomic analyses of the southern and eastern yellowjacket wasps (Hymenoptera: Vespidae) reveal evolutionary signatures of social life.</title>
        <authorList>
            <person name="Catto M.A."/>
            <person name="Caine P.B."/>
            <person name="Orr S.E."/>
            <person name="Hunt B.G."/>
            <person name="Goodisman M.A.D."/>
        </authorList>
    </citation>
    <scope>NUCLEOTIDE SEQUENCE [LARGE SCALE GENOMIC DNA]</scope>
    <source>
        <strain evidence="1">233</strain>
        <tissue evidence="1">Head and thorax</tissue>
    </source>
</reference>
<gene>
    <name evidence="1" type="ORF">V1478_010322</name>
</gene>
<keyword evidence="2" id="KW-1185">Reference proteome</keyword>
<dbReference type="AlphaFoldDB" id="A0ABD2AHF6"/>
<sequence length="59" mass="6671">MVRIAAWKAEDLGSRPGLVDYLTAQLFSCILWFGIRSEIEEFIRIHEDDGSNANDSAEN</sequence>